<evidence type="ECO:0000313" key="2">
    <source>
        <dbReference type="Proteomes" id="UP000801864"/>
    </source>
</evidence>
<gene>
    <name evidence="1" type="ORF">CFAM422_002248</name>
</gene>
<proteinExistence type="predicted"/>
<name>A0A9P4XNZ9_9HYPO</name>
<dbReference type="Proteomes" id="UP000801864">
    <property type="component" value="Unassembled WGS sequence"/>
</dbReference>
<dbReference type="EMBL" id="QLNT01000003">
    <property type="protein sequence ID" value="KAF3075327.1"/>
    <property type="molecule type" value="Genomic_DNA"/>
</dbReference>
<organism evidence="1 2">
    <name type="scientific">Trichoderma lentiforme</name>
    <dbReference type="NCBI Taxonomy" id="1567552"/>
    <lineage>
        <taxon>Eukaryota</taxon>
        <taxon>Fungi</taxon>
        <taxon>Dikarya</taxon>
        <taxon>Ascomycota</taxon>
        <taxon>Pezizomycotina</taxon>
        <taxon>Sordariomycetes</taxon>
        <taxon>Hypocreomycetidae</taxon>
        <taxon>Hypocreales</taxon>
        <taxon>Hypocreaceae</taxon>
        <taxon>Trichoderma</taxon>
    </lineage>
</organism>
<keyword evidence="2" id="KW-1185">Reference proteome</keyword>
<accession>A0A9P4XNZ9</accession>
<evidence type="ECO:0000313" key="1">
    <source>
        <dbReference type="EMBL" id="KAF3075327.1"/>
    </source>
</evidence>
<sequence>MARSLRWSRRVPGYQFRRAGRSSTHASIFMFQMAATLAGGKQVITSQDPIAAGSRHLSVYNATSSGSLWSNLSKMWSWHIGGEEQKFDAFFVNTSSAADSFVEQVVGFRFVSLPLCAPCASLVDQLIQTEARKTAWQWRLCLDDLMCWIIALAYLHEMNLPKGVGGGRL</sequence>
<protein>
    <submittedName>
        <fullName evidence="1">Uncharacterized protein</fullName>
    </submittedName>
</protein>
<reference evidence="1 2" key="1">
    <citation type="submission" date="2018-06" db="EMBL/GenBank/DDBJ databases">
        <title>Genome analysis of cellulolytic fungus Trichoderma lentiforme CFAM-422.</title>
        <authorList>
            <person name="Steindorff A.S."/>
            <person name="Formighieri E.F."/>
            <person name="Midorikawa G.E.O."/>
            <person name="Tamietti M.S."/>
            <person name="Ramos E.Z."/>
            <person name="Silva A.S."/>
            <person name="Bon E.P.S."/>
            <person name="Mendes T.D."/>
            <person name="Damaso M.C.T."/>
            <person name="Favaro L.C.L."/>
        </authorList>
    </citation>
    <scope>NUCLEOTIDE SEQUENCE [LARGE SCALE GENOMIC DNA]</scope>
    <source>
        <strain evidence="1 2">CFAM-422</strain>
    </source>
</reference>
<comment type="caution">
    <text evidence="1">The sequence shown here is derived from an EMBL/GenBank/DDBJ whole genome shotgun (WGS) entry which is preliminary data.</text>
</comment>
<dbReference type="AlphaFoldDB" id="A0A9P4XNZ9"/>